<sequence>MPFLEAVDLRVTYHPRKAPEVRALDGLSLDVPQGTVFGLLGPNGAGKSTAVKVLTTLIRADSGTATIDGIDVRHDPDAIRRRIGVAGQYAAVDENLSALENLDMVGRLYHLSAADSRRRAAELVDHFDLGEAKNRPVKGFSGGMRRRIDLACALVIAPAVLFLDEPTTGLDPRSRMDMWEVIERLSASGTTVLLTTQYLEEADRLADDIAVIDHGRVIARGSADELKARIGGQRIQLTLVSEADLPAATAALERVGTGAPDVAADGRAVSVTVSQGAPALAEVLAQLGEQGVELHDVGMQRPTLDDVFLRLTGRATEDGDEETRKAS</sequence>
<dbReference type="InterPro" id="IPR050763">
    <property type="entry name" value="ABC_transporter_ATP-binding"/>
</dbReference>
<evidence type="ECO:0000256" key="1">
    <source>
        <dbReference type="ARBA" id="ARBA00004413"/>
    </source>
</evidence>
<accession>A0ABN6XPT9</accession>
<keyword evidence="7" id="KW-0472">Membrane</keyword>
<comment type="similarity">
    <text evidence="9">Belongs to the ABC transporter superfamily. Drug exporter-1 (DrugE1) (TC 3.A.1.105) family.</text>
</comment>
<dbReference type="SMART" id="SM00382">
    <property type="entry name" value="AAA"/>
    <property type="match status" value="1"/>
</dbReference>
<evidence type="ECO:0000256" key="7">
    <source>
        <dbReference type="ARBA" id="ARBA00023136"/>
    </source>
</evidence>
<keyword evidence="4" id="KW-0547">Nucleotide-binding</keyword>
<dbReference type="SUPFAM" id="SSF52540">
    <property type="entry name" value="P-loop containing nucleoside triphosphate hydrolases"/>
    <property type="match status" value="1"/>
</dbReference>
<keyword evidence="2" id="KW-0813">Transport</keyword>
<dbReference type="PANTHER" id="PTHR42711:SF19">
    <property type="entry name" value="DOXORUBICIN RESISTANCE ATP-BINDING PROTEIN DRRA"/>
    <property type="match status" value="1"/>
</dbReference>
<comment type="subcellular location">
    <subcellularLocation>
        <location evidence="1">Cell membrane</location>
        <topology evidence="1">Peripheral membrane protein</topology>
        <orientation evidence="1">Cytoplasmic side</orientation>
    </subcellularLocation>
</comment>
<dbReference type="InterPro" id="IPR003439">
    <property type="entry name" value="ABC_transporter-like_ATP-bd"/>
</dbReference>
<name>A0ABN6XPT9_9MICO</name>
<dbReference type="Pfam" id="PF13732">
    <property type="entry name" value="DrrA1-3_C"/>
    <property type="match status" value="1"/>
</dbReference>
<dbReference type="GO" id="GO:0005524">
    <property type="term" value="F:ATP binding"/>
    <property type="evidence" value="ECO:0007669"/>
    <property type="project" value="UniProtKB-KW"/>
</dbReference>
<dbReference type="NCBIfam" id="TIGR01188">
    <property type="entry name" value="drrA"/>
    <property type="match status" value="1"/>
</dbReference>
<evidence type="ECO:0000256" key="4">
    <source>
        <dbReference type="ARBA" id="ARBA00022741"/>
    </source>
</evidence>
<feature type="domain" description="ABC transporter" evidence="10">
    <location>
        <begin position="4"/>
        <end position="239"/>
    </location>
</feature>
<evidence type="ECO:0000259" key="10">
    <source>
        <dbReference type="PROSITE" id="PS50893"/>
    </source>
</evidence>
<keyword evidence="6" id="KW-1278">Translocase</keyword>
<dbReference type="EMBL" id="AP027731">
    <property type="protein sequence ID" value="BDZ47044.1"/>
    <property type="molecule type" value="Genomic_DNA"/>
</dbReference>
<dbReference type="PROSITE" id="PS50893">
    <property type="entry name" value="ABC_TRANSPORTER_2"/>
    <property type="match status" value="1"/>
</dbReference>
<dbReference type="PANTHER" id="PTHR42711">
    <property type="entry name" value="ABC TRANSPORTER ATP-BINDING PROTEIN"/>
    <property type="match status" value="1"/>
</dbReference>
<evidence type="ECO:0000313" key="12">
    <source>
        <dbReference type="Proteomes" id="UP001321498"/>
    </source>
</evidence>
<dbReference type="Gene3D" id="3.40.50.300">
    <property type="entry name" value="P-loop containing nucleotide triphosphate hydrolases"/>
    <property type="match status" value="1"/>
</dbReference>
<keyword evidence="8" id="KW-0046">Antibiotic resistance</keyword>
<dbReference type="InterPro" id="IPR005894">
    <property type="entry name" value="DrrA"/>
</dbReference>
<dbReference type="PROSITE" id="PS00211">
    <property type="entry name" value="ABC_TRANSPORTER_1"/>
    <property type="match status" value="1"/>
</dbReference>
<evidence type="ECO:0000256" key="9">
    <source>
        <dbReference type="ARBA" id="ARBA00049985"/>
    </source>
</evidence>
<reference evidence="12" key="1">
    <citation type="journal article" date="2019" name="Int. J. Syst. Evol. Microbiol.">
        <title>The Global Catalogue of Microorganisms (GCM) 10K type strain sequencing project: providing services to taxonomists for standard genome sequencing and annotation.</title>
        <authorList>
            <consortium name="The Broad Institute Genomics Platform"/>
            <consortium name="The Broad Institute Genome Sequencing Center for Infectious Disease"/>
            <person name="Wu L."/>
            <person name="Ma J."/>
        </authorList>
    </citation>
    <scope>NUCLEOTIDE SEQUENCE [LARGE SCALE GENOMIC DNA]</scope>
    <source>
        <strain evidence="12">NBRC 108725</strain>
    </source>
</reference>
<keyword evidence="12" id="KW-1185">Reference proteome</keyword>
<evidence type="ECO:0000313" key="11">
    <source>
        <dbReference type="EMBL" id="BDZ47044.1"/>
    </source>
</evidence>
<evidence type="ECO:0000256" key="8">
    <source>
        <dbReference type="ARBA" id="ARBA00023251"/>
    </source>
</evidence>
<protein>
    <submittedName>
        <fullName evidence="11">Daunorubicin resistance protein DrrA family ABC transporter ATP-binding protein</fullName>
    </submittedName>
</protein>
<keyword evidence="5 11" id="KW-0067">ATP-binding</keyword>
<gene>
    <name evidence="11" type="ORF">GCM10025866_29530</name>
</gene>
<evidence type="ECO:0000256" key="2">
    <source>
        <dbReference type="ARBA" id="ARBA00022448"/>
    </source>
</evidence>
<dbReference type="Pfam" id="PF00005">
    <property type="entry name" value="ABC_tran"/>
    <property type="match status" value="1"/>
</dbReference>
<dbReference type="RefSeq" id="WP_286277003.1">
    <property type="nucleotide sequence ID" value="NZ_AP027731.1"/>
</dbReference>
<evidence type="ECO:0000256" key="3">
    <source>
        <dbReference type="ARBA" id="ARBA00022475"/>
    </source>
</evidence>
<dbReference type="InterPro" id="IPR017871">
    <property type="entry name" value="ABC_transporter-like_CS"/>
</dbReference>
<proteinExistence type="inferred from homology"/>
<evidence type="ECO:0000256" key="6">
    <source>
        <dbReference type="ARBA" id="ARBA00022967"/>
    </source>
</evidence>
<dbReference type="InterPro" id="IPR025302">
    <property type="entry name" value="DrrA1/2-like_C"/>
</dbReference>
<organism evidence="11 12">
    <name type="scientific">Naasia aerilata</name>
    <dbReference type="NCBI Taxonomy" id="1162966"/>
    <lineage>
        <taxon>Bacteria</taxon>
        <taxon>Bacillati</taxon>
        <taxon>Actinomycetota</taxon>
        <taxon>Actinomycetes</taxon>
        <taxon>Micrococcales</taxon>
        <taxon>Microbacteriaceae</taxon>
        <taxon>Naasia</taxon>
    </lineage>
</organism>
<dbReference type="InterPro" id="IPR027417">
    <property type="entry name" value="P-loop_NTPase"/>
</dbReference>
<evidence type="ECO:0000256" key="5">
    <source>
        <dbReference type="ARBA" id="ARBA00022840"/>
    </source>
</evidence>
<dbReference type="InterPro" id="IPR003593">
    <property type="entry name" value="AAA+_ATPase"/>
</dbReference>
<dbReference type="Proteomes" id="UP001321498">
    <property type="component" value="Chromosome"/>
</dbReference>
<keyword evidence="3" id="KW-1003">Cell membrane</keyword>